<keyword evidence="1" id="KW-0812">Transmembrane</keyword>
<keyword evidence="3" id="KW-1185">Reference proteome</keyword>
<protein>
    <submittedName>
        <fullName evidence="2">Uncharacterized protein</fullName>
    </submittedName>
</protein>
<evidence type="ECO:0000313" key="3">
    <source>
        <dbReference type="Proteomes" id="UP000286415"/>
    </source>
</evidence>
<feature type="transmembrane region" description="Helical" evidence="1">
    <location>
        <begin position="29"/>
        <end position="51"/>
    </location>
</feature>
<reference evidence="2 3" key="1">
    <citation type="journal article" date="2018" name="Biotechnol. Adv.">
        <title>Improved genomic resources and new bioinformatic workflow for the carcinogenic parasite Clonorchis sinensis: Biotechnological implications.</title>
        <authorList>
            <person name="Wang D."/>
            <person name="Korhonen P.K."/>
            <person name="Gasser R.B."/>
            <person name="Young N.D."/>
        </authorList>
    </citation>
    <scope>NUCLEOTIDE SEQUENCE [LARGE SCALE GENOMIC DNA]</scope>
    <source>
        <strain evidence="2">Cs-k2</strain>
    </source>
</reference>
<evidence type="ECO:0000313" key="2">
    <source>
        <dbReference type="EMBL" id="KAG5448194.1"/>
    </source>
</evidence>
<dbReference type="Proteomes" id="UP000286415">
    <property type="component" value="Unassembled WGS sequence"/>
</dbReference>
<evidence type="ECO:0000256" key="1">
    <source>
        <dbReference type="SAM" id="Phobius"/>
    </source>
</evidence>
<dbReference type="EMBL" id="NIRI02000042">
    <property type="protein sequence ID" value="KAG5448194.1"/>
    <property type="molecule type" value="Genomic_DNA"/>
</dbReference>
<keyword evidence="1" id="KW-1133">Transmembrane helix</keyword>
<keyword evidence="1" id="KW-0472">Membrane</keyword>
<proteinExistence type="predicted"/>
<name>A0A8T1MFK1_CLOSI</name>
<comment type="caution">
    <text evidence="2">The sequence shown here is derived from an EMBL/GenBank/DDBJ whole genome shotgun (WGS) entry which is preliminary data.</text>
</comment>
<dbReference type="AlphaFoldDB" id="A0A8T1MFK1"/>
<organism evidence="2 3">
    <name type="scientific">Clonorchis sinensis</name>
    <name type="common">Chinese liver fluke</name>
    <dbReference type="NCBI Taxonomy" id="79923"/>
    <lineage>
        <taxon>Eukaryota</taxon>
        <taxon>Metazoa</taxon>
        <taxon>Spiralia</taxon>
        <taxon>Lophotrochozoa</taxon>
        <taxon>Platyhelminthes</taxon>
        <taxon>Trematoda</taxon>
        <taxon>Digenea</taxon>
        <taxon>Opisthorchiida</taxon>
        <taxon>Opisthorchiata</taxon>
        <taxon>Opisthorchiidae</taxon>
        <taxon>Clonorchis</taxon>
    </lineage>
</organism>
<reference evidence="2 3" key="2">
    <citation type="journal article" date="2021" name="Genomics">
        <title>High-quality reference genome for Clonorchis sinensis.</title>
        <authorList>
            <person name="Young N.D."/>
            <person name="Stroehlein A.J."/>
            <person name="Kinkar L."/>
            <person name="Wang T."/>
            <person name="Sohn W.M."/>
            <person name="Chang B.C.H."/>
            <person name="Kaur P."/>
            <person name="Weisz D."/>
            <person name="Dudchenko O."/>
            <person name="Aiden E.L."/>
            <person name="Korhonen P.K."/>
            <person name="Gasser R.B."/>
        </authorList>
    </citation>
    <scope>NUCLEOTIDE SEQUENCE [LARGE SCALE GENOMIC DNA]</scope>
    <source>
        <strain evidence="2">Cs-k2</strain>
    </source>
</reference>
<accession>A0A8T1MFK1</accession>
<sequence>MQNIIAVGLHKQSPKRGKFWTKTEQDPTAVLFDVTFLSIFVGPVSAVVGLLNSHGASDVTLHIAQFSHNCKIQIQWRILWSATRLILVFTMKSETKILKGVVR</sequence>
<gene>
    <name evidence="2" type="ORF">CSKR_200693</name>
</gene>